<dbReference type="PANTHER" id="PTHR47926">
    <property type="entry name" value="PENTATRICOPEPTIDE REPEAT-CONTAINING PROTEIN"/>
    <property type="match status" value="1"/>
</dbReference>
<proteinExistence type="predicted"/>
<evidence type="ECO:0000256" key="1">
    <source>
        <dbReference type="ARBA" id="ARBA00022737"/>
    </source>
</evidence>
<dbReference type="GO" id="GO:0008270">
    <property type="term" value="F:zinc ion binding"/>
    <property type="evidence" value="ECO:0007669"/>
    <property type="project" value="InterPro"/>
</dbReference>
<dbReference type="Pfam" id="PF20431">
    <property type="entry name" value="E_motif"/>
    <property type="match status" value="1"/>
</dbReference>
<gene>
    <name evidence="7" type="primary">LOC109728094</name>
</gene>
<sequence>MVEQLVVNREHANETTPPLPEEEEEPWGARLRTLTRLGRHCEAVALLRSAAPWHPRAALAVALPSAVISCAALSLPLSVASLHSLSLKLGLLPSADPYLLSSLLSAYSRLSLLPLAHRLLDSAADAAAYAAPSTLLTAYNALISGYALHNLAAPALALFRRLRLSSAPSFDSVTLLALVPAAPPCLVPALHALALRSGALAPAPAPAVANCFLSAYARAGAVDLARRVFDEIADSARDLISWNAMISAYAQHGLAPRVLDLYRLMLARAVAPDAVTLVGVLSSCAHLGARDFGRGVARCVAGEPSLASNTHLNNALINFHARCGELGRAREVFDEMPRRTVVSWTALIAGYGAHGHGDAAIELFERMQVEGIKPDGVAMVSVLSACSHAGLTDKGLNYFSKMKKAYRIEPNPEHYACMVDLLGRAGRLEDARKLIETMPMKADGAVWGALLGACKIHKNVKIGELAFDRVVELEPTNVGYYVLLSNIYSDSGRLDGVARIRAMMRQRGLKKEPGCSHIELKGMLHLFMADDHSHPQAKRIYELVAKLERLVSKNGDREAIVKGEKGKAPLTGFHSERLAVAFGILNTEDGDEIVVMKNLRVCEDCHSFLKSVSMIAGRSFLIRDASRFHRFAGGQCSCKDYW</sequence>
<dbReference type="GO" id="GO:0003723">
    <property type="term" value="F:RNA binding"/>
    <property type="evidence" value="ECO:0007669"/>
    <property type="project" value="InterPro"/>
</dbReference>
<dbReference type="RefSeq" id="XP_020113980.1">
    <property type="nucleotide sequence ID" value="XM_020258391.1"/>
</dbReference>
<dbReference type="InterPro" id="IPR046848">
    <property type="entry name" value="E_motif"/>
</dbReference>
<feature type="repeat" description="PPR" evidence="3">
    <location>
        <begin position="309"/>
        <end position="339"/>
    </location>
</feature>
<reference evidence="6" key="1">
    <citation type="journal article" date="2015" name="Nat. Genet.">
        <title>The pineapple genome and the evolution of CAM photosynthesis.</title>
        <authorList>
            <person name="Ming R."/>
            <person name="VanBuren R."/>
            <person name="Wai C.M."/>
            <person name="Tang H."/>
            <person name="Schatz M.C."/>
            <person name="Bowers J.E."/>
            <person name="Lyons E."/>
            <person name="Wang M.L."/>
            <person name="Chen J."/>
            <person name="Biggers E."/>
            <person name="Zhang J."/>
            <person name="Huang L."/>
            <person name="Zhang L."/>
            <person name="Miao W."/>
            <person name="Zhang J."/>
            <person name="Ye Z."/>
            <person name="Miao C."/>
            <person name="Lin Z."/>
            <person name="Wang H."/>
            <person name="Zhou H."/>
            <person name="Yim W.C."/>
            <person name="Priest H.D."/>
            <person name="Zheng C."/>
            <person name="Woodhouse M."/>
            <person name="Edger P.P."/>
            <person name="Guyot R."/>
            <person name="Guo H.B."/>
            <person name="Guo H."/>
            <person name="Zheng G."/>
            <person name="Singh R."/>
            <person name="Sharma A."/>
            <person name="Min X."/>
            <person name="Zheng Y."/>
            <person name="Lee H."/>
            <person name="Gurtowski J."/>
            <person name="Sedlazeck F.J."/>
            <person name="Harkess A."/>
            <person name="McKain M.R."/>
            <person name="Liao Z."/>
            <person name="Fang J."/>
            <person name="Liu J."/>
            <person name="Zhang X."/>
            <person name="Zhang Q."/>
            <person name="Hu W."/>
            <person name="Qin Y."/>
            <person name="Wang K."/>
            <person name="Chen L.Y."/>
            <person name="Shirley N."/>
            <person name="Lin Y.R."/>
            <person name="Liu L.Y."/>
            <person name="Hernandez A.G."/>
            <person name="Wright C.L."/>
            <person name="Bulone V."/>
            <person name="Tuskan G.A."/>
            <person name="Heath K."/>
            <person name="Zee F."/>
            <person name="Moore P.H."/>
            <person name="Sunkar R."/>
            <person name="Leebens-Mack J.H."/>
            <person name="Mockler T."/>
            <person name="Bennetzen J.L."/>
            <person name="Freeling M."/>
            <person name="Sankoff D."/>
            <person name="Paterson A.H."/>
            <person name="Zhu X."/>
            <person name="Yang X."/>
            <person name="Smith J.A."/>
            <person name="Cushman J.C."/>
            <person name="Paull R.E."/>
            <person name="Yu Q."/>
        </authorList>
    </citation>
    <scope>NUCLEOTIDE SEQUENCE [LARGE SCALE GENOMIC DNA]</scope>
    <source>
        <strain evidence="6">cv. F153</strain>
    </source>
</reference>
<dbReference type="PROSITE" id="PS51375">
    <property type="entry name" value="PPR"/>
    <property type="match status" value="4"/>
</dbReference>
<evidence type="ECO:0000256" key="2">
    <source>
        <dbReference type="ARBA" id="ARBA00022946"/>
    </source>
</evidence>
<accession>A0A6P5HF06</accession>
<evidence type="ECO:0000259" key="5">
    <source>
        <dbReference type="Pfam" id="PF14432"/>
    </source>
</evidence>
<dbReference type="NCBIfam" id="TIGR00756">
    <property type="entry name" value="PPR"/>
    <property type="match status" value="3"/>
</dbReference>
<dbReference type="AlphaFoldDB" id="A0A6P5HF06"/>
<protein>
    <submittedName>
        <fullName evidence="7">Pentatricopeptide repeat-containing protein At3g11460</fullName>
    </submittedName>
</protein>
<dbReference type="OrthoDB" id="1487578at2759"/>
<dbReference type="FunFam" id="1.25.40.10:FF:000090">
    <property type="entry name" value="Pentatricopeptide repeat-containing protein, chloroplastic"/>
    <property type="match status" value="1"/>
</dbReference>
<dbReference type="Pfam" id="PF13041">
    <property type="entry name" value="PPR_2"/>
    <property type="match status" value="1"/>
</dbReference>
<dbReference type="Gramene" id="Aco007127.1.mrna1">
    <property type="protein sequence ID" value="Aco007127.1.mrna1.cds1"/>
    <property type="gene ID" value="Aco007127.1.path1"/>
</dbReference>
<dbReference type="InterPro" id="IPR032867">
    <property type="entry name" value="DYW_dom"/>
</dbReference>
<feature type="region of interest" description="Disordered" evidence="4">
    <location>
        <begin position="1"/>
        <end position="26"/>
    </location>
</feature>
<dbReference type="PANTHER" id="PTHR47926:SF503">
    <property type="entry name" value="PENTATRICOPEPTIDE REPEAT-CONTAINING PROTEIN"/>
    <property type="match status" value="1"/>
</dbReference>
<organism evidence="6 7">
    <name type="scientific">Ananas comosus</name>
    <name type="common">Pineapple</name>
    <name type="synonym">Ananas ananas</name>
    <dbReference type="NCBI Taxonomy" id="4615"/>
    <lineage>
        <taxon>Eukaryota</taxon>
        <taxon>Viridiplantae</taxon>
        <taxon>Streptophyta</taxon>
        <taxon>Embryophyta</taxon>
        <taxon>Tracheophyta</taxon>
        <taxon>Spermatophyta</taxon>
        <taxon>Magnoliopsida</taxon>
        <taxon>Liliopsida</taxon>
        <taxon>Poales</taxon>
        <taxon>Bromeliaceae</taxon>
        <taxon>Bromelioideae</taxon>
        <taxon>Ananas</taxon>
    </lineage>
</organism>
<keyword evidence="1" id="KW-0677">Repeat</keyword>
<dbReference type="GO" id="GO:0009451">
    <property type="term" value="P:RNA modification"/>
    <property type="evidence" value="ECO:0007669"/>
    <property type="project" value="InterPro"/>
</dbReference>
<evidence type="ECO:0000256" key="4">
    <source>
        <dbReference type="SAM" id="MobiDB-lite"/>
    </source>
</evidence>
<dbReference type="GeneID" id="109728094"/>
<feature type="repeat" description="PPR" evidence="3">
    <location>
        <begin position="411"/>
        <end position="441"/>
    </location>
</feature>
<feature type="repeat" description="PPR" evidence="3">
    <location>
        <begin position="238"/>
        <end position="272"/>
    </location>
</feature>
<dbReference type="InterPro" id="IPR011990">
    <property type="entry name" value="TPR-like_helical_dom_sf"/>
</dbReference>
<evidence type="ECO:0000313" key="6">
    <source>
        <dbReference type="Proteomes" id="UP000515123"/>
    </source>
</evidence>
<keyword evidence="6" id="KW-1185">Reference proteome</keyword>
<feature type="repeat" description="PPR" evidence="3">
    <location>
        <begin position="340"/>
        <end position="374"/>
    </location>
</feature>
<dbReference type="Gene3D" id="1.25.40.10">
    <property type="entry name" value="Tetratricopeptide repeat domain"/>
    <property type="match status" value="2"/>
</dbReference>
<dbReference type="FunFam" id="1.25.40.10:FF:000712">
    <property type="entry name" value="Os07g0670000 protein"/>
    <property type="match status" value="1"/>
</dbReference>
<feature type="domain" description="DYW" evidence="5">
    <location>
        <begin position="566"/>
        <end position="642"/>
    </location>
</feature>
<dbReference type="Proteomes" id="UP000515123">
    <property type="component" value="Linkage group 23"/>
</dbReference>
<dbReference type="InterPro" id="IPR002885">
    <property type="entry name" value="PPR_rpt"/>
</dbReference>
<evidence type="ECO:0000256" key="3">
    <source>
        <dbReference type="PROSITE-ProRule" id="PRU00708"/>
    </source>
</evidence>
<keyword evidence="2" id="KW-0809">Transit peptide</keyword>
<dbReference type="InterPro" id="IPR046960">
    <property type="entry name" value="PPR_At4g14850-like_plant"/>
</dbReference>
<name>A0A6P5HF06_ANACO</name>
<dbReference type="Pfam" id="PF14432">
    <property type="entry name" value="DYW_deaminase"/>
    <property type="match status" value="1"/>
</dbReference>
<evidence type="ECO:0000313" key="7">
    <source>
        <dbReference type="RefSeq" id="XP_020113980.1"/>
    </source>
</evidence>
<reference evidence="7" key="2">
    <citation type="submission" date="2025-08" db="UniProtKB">
        <authorList>
            <consortium name="RefSeq"/>
        </authorList>
    </citation>
    <scope>IDENTIFICATION</scope>
    <source>
        <tissue evidence="7">Leaf</tissue>
    </source>
</reference>
<dbReference type="Pfam" id="PF01535">
    <property type="entry name" value="PPR"/>
    <property type="match status" value="5"/>
</dbReference>